<organism evidence="2">
    <name type="scientific">Candidatus Fermentithermobacillus carboniphilus</name>
    <dbReference type="NCBI Taxonomy" id="3085328"/>
    <lineage>
        <taxon>Bacteria</taxon>
        <taxon>Bacillati</taxon>
        <taxon>Bacillota</taxon>
        <taxon>Candidatus Fermentithermobacillia</taxon>
        <taxon>Candidatus Fermentithermobacillales</taxon>
        <taxon>Candidatus Fermentithermobacillaceae</taxon>
        <taxon>Candidatus Fermentithermobacillus</taxon>
    </lineage>
</organism>
<evidence type="ECO:0000313" key="2">
    <source>
        <dbReference type="EMBL" id="QUL98401.1"/>
    </source>
</evidence>
<dbReference type="InterPro" id="IPR051781">
    <property type="entry name" value="Metallo-dep_Hydrolase"/>
</dbReference>
<dbReference type="GO" id="GO:0016810">
    <property type="term" value="F:hydrolase activity, acting on carbon-nitrogen (but not peptide) bonds"/>
    <property type="evidence" value="ECO:0007669"/>
    <property type="project" value="InterPro"/>
</dbReference>
<dbReference type="EMBL" id="CP062796">
    <property type="protein sequence ID" value="QUL98401.1"/>
    <property type="molecule type" value="Genomic_DNA"/>
</dbReference>
<dbReference type="AlphaFoldDB" id="A0AAT9LBC8"/>
<dbReference type="PANTHER" id="PTHR43135:SF3">
    <property type="entry name" value="ALPHA-D-RIBOSE 1-METHYLPHOSPHONATE 5-TRIPHOSPHATE DIPHOSPHATASE"/>
    <property type="match status" value="1"/>
</dbReference>
<dbReference type="PANTHER" id="PTHR43135">
    <property type="entry name" value="ALPHA-D-RIBOSE 1-METHYLPHOSPHONATE 5-TRIPHOSPHATE DIPHOSPHATASE"/>
    <property type="match status" value="1"/>
</dbReference>
<name>A0AAT9LBC8_9FIRM</name>
<dbReference type="InterPro" id="IPR006680">
    <property type="entry name" value="Amidohydro-rel"/>
</dbReference>
<dbReference type="KEGG" id="fcz:IMF26_10350"/>
<sequence length="399" mass="43188">MLSRLAIVNGKILTASKDPEIPFFIEKGIVLVEEGKIKYVGSIAEIPEDTTILDASGKIVTPGLIDAHCHIGIFEDGAGWAGDDTNESSDPNTAEVRALDGINPMDVAFKDAIASGVTCVQVDPGSANIIGGETLVMKTWGSPVVDELILKRPSGLKAALGENPKRVYGSQHKMPTTRMGNAAILRKALTEARDYMRKKELGKDKPDKLPDLNLRHESIARVLRKEIPLRVHCHRADDIMTALRIAKEFDIDISLEHCTEGDKVAQAVRDSGVPVTMGPSLTDKSKLEVRDIGFAAPVALSKAGVKLAIITDHPVLPIQYLRISAGLAVREGMDEEYAILAVTRYAAEIAGVGDRVGSLEPGKDADLVIWSKDPLEYDAKVEQTFINGKPVYEKPRSNS</sequence>
<reference evidence="2" key="2">
    <citation type="journal article" date="2023" name="Biology">
        <title>Prokaryotic Life Associated with Coal-Fire Gas Vents Revealed by Metagenomics.</title>
        <authorList>
            <person name="Kadnikov V.V."/>
            <person name="Mardanov A.V."/>
            <person name="Beletsky A.V."/>
            <person name="Karnachuk O.V."/>
            <person name="Ravin N.V."/>
        </authorList>
    </citation>
    <scope>NUCLEOTIDE SEQUENCE</scope>
    <source>
        <strain evidence="2">Bu02</strain>
    </source>
</reference>
<dbReference type="Pfam" id="PF01979">
    <property type="entry name" value="Amidohydro_1"/>
    <property type="match status" value="1"/>
</dbReference>
<dbReference type="CDD" id="cd01309">
    <property type="entry name" value="Met_dep_hydrolase_C"/>
    <property type="match status" value="1"/>
</dbReference>
<feature type="domain" description="Amidohydrolase-related" evidence="1">
    <location>
        <begin position="264"/>
        <end position="391"/>
    </location>
</feature>
<accession>A0AAT9LBC8</accession>
<protein>
    <submittedName>
        <fullName evidence="2">Amidohydrolase</fullName>
    </submittedName>
</protein>
<proteinExistence type="predicted"/>
<evidence type="ECO:0000259" key="1">
    <source>
        <dbReference type="Pfam" id="PF01979"/>
    </source>
</evidence>
<dbReference type="SUPFAM" id="SSF51338">
    <property type="entry name" value="Composite domain of metallo-dependent hydrolases"/>
    <property type="match status" value="1"/>
</dbReference>
<dbReference type="InterPro" id="IPR011059">
    <property type="entry name" value="Metal-dep_hydrolase_composite"/>
</dbReference>
<dbReference type="SUPFAM" id="SSF51556">
    <property type="entry name" value="Metallo-dependent hydrolases"/>
    <property type="match status" value="1"/>
</dbReference>
<reference evidence="2" key="1">
    <citation type="submission" date="2020-10" db="EMBL/GenBank/DDBJ databases">
        <authorList>
            <person name="Kadnikov V."/>
            <person name="Beletsky A.V."/>
            <person name="Mardanov A.V."/>
            <person name="Karnachuk O.V."/>
            <person name="Ravin N.V."/>
        </authorList>
    </citation>
    <scope>NUCLEOTIDE SEQUENCE</scope>
    <source>
        <strain evidence="2">Bu02</strain>
    </source>
</reference>
<dbReference type="InterPro" id="IPR032466">
    <property type="entry name" value="Metal_Hydrolase"/>
</dbReference>
<gene>
    <name evidence="2" type="ORF">IMF26_10350</name>
</gene>
<dbReference type="Gene3D" id="3.20.20.140">
    <property type="entry name" value="Metal-dependent hydrolases"/>
    <property type="match status" value="1"/>
</dbReference>